<dbReference type="VEuPathDB" id="VectorBase:AARA009082"/>
<evidence type="ECO:0000256" key="6">
    <source>
        <dbReference type="ARBA" id="ARBA00023136"/>
    </source>
</evidence>
<accession>A0A182I679</accession>
<feature type="transmembrane region" description="Helical" evidence="10">
    <location>
        <begin position="828"/>
        <end position="849"/>
    </location>
</feature>
<dbReference type="SUPFAM" id="SSF56496">
    <property type="entry name" value="Fibrinogen C-terminal domain-like"/>
    <property type="match status" value="1"/>
</dbReference>
<evidence type="ECO:0000256" key="3">
    <source>
        <dbReference type="ARBA" id="ARBA00022692"/>
    </source>
</evidence>
<evidence type="ECO:0000256" key="7">
    <source>
        <dbReference type="ARBA" id="ARBA00023157"/>
    </source>
</evidence>
<dbReference type="Proteomes" id="UP000075840">
    <property type="component" value="Unassembled WGS sequence"/>
</dbReference>
<dbReference type="GO" id="GO:0016020">
    <property type="term" value="C:membrane"/>
    <property type="evidence" value="ECO:0007669"/>
    <property type="project" value="UniProtKB-SubCell"/>
</dbReference>
<keyword evidence="7" id="KW-1015">Disulfide bond</keyword>
<evidence type="ECO:0000256" key="11">
    <source>
        <dbReference type="SAM" id="SignalP"/>
    </source>
</evidence>
<keyword evidence="11" id="KW-0732">Signal</keyword>
<dbReference type="Pfam" id="PF04923">
    <property type="entry name" value="Ninjurin"/>
    <property type="match status" value="2"/>
</dbReference>
<dbReference type="PANTHER" id="PTHR12316:SF20">
    <property type="entry name" value="NINJURIN-A"/>
    <property type="match status" value="1"/>
</dbReference>
<feature type="chain" id="PRO_5043310123" evidence="11">
    <location>
        <begin position="19"/>
        <end position="855"/>
    </location>
</feature>
<reference evidence="12" key="1">
    <citation type="submission" date="2022-08" db="UniProtKB">
        <authorList>
            <consortium name="EnsemblMetazoa"/>
        </authorList>
    </citation>
    <scope>IDENTIFICATION</scope>
    <source>
        <strain evidence="12">Dongola</strain>
    </source>
</reference>
<feature type="region of interest" description="Disordered" evidence="9">
    <location>
        <begin position="555"/>
        <end position="575"/>
    </location>
</feature>
<feature type="transmembrane region" description="Helical" evidence="10">
    <location>
        <begin position="783"/>
        <end position="807"/>
    </location>
</feature>
<dbReference type="InterPro" id="IPR020837">
    <property type="entry name" value="Fibrinogen_CS"/>
</dbReference>
<proteinExistence type="inferred from homology"/>
<dbReference type="Gene3D" id="3.90.215.10">
    <property type="entry name" value="Gamma Fibrinogen, chain A, domain 1"/>
    <property type="match status" value="1"/>
</dbReference>
<evidence type="ECO:0000256" key="8">
    <source>
        <dbReference type="ARBA" id="ARBA00053344"/>
    </source>
</evidence>
<dbReference type="EnsemblMetazoa" id="AARA009082-RA">
    <property type="protein sequence ID" value="AARA009082-PA"/>
    <property type="gene ID" value="AARA009082"/>
</dbReference>
<evidence type="ECO:0000313" key="13">
    <source>
        <dbReference type="Proteomes" id="UP000075840"/>
    </source>
</evidence>
<keyword evidence="6 10" id="KW-0472">Membrane</keyword>
<evidence type="ECO:0000256" key="9">
    <source>
        <dbReference type="SAM" id="MobiDB-lite"/>
    </source>
</evidence>
<evidence type="ECO:0000256" key="5">
    <source>
        <dbReference type="ARBA" id="ARBA00022989"/>
    </source>
</evidence>
<dbReference type="PROSITE" id="PS00514">
    <property type="entry name" value="FIBRINOGEN_C_1"/>
    <property type="match status" value="1"/>
</dbReference>
<keyword evidence="4" id="KW-0130">Cell adhesion</keyword>
<dbReference type="VEuPathDB" id="VectorBase:AARA21_007413"/>
<dbReference type="InterPro" id="IPR036056">
    <property type="entry name" value="Fibrinogen-like_C"/>
</dbReference>
<dbReference type="VEuPathDB" id="VectorBase:AARA21_015554"/>
<dbReference type="FunFam" id="3.90.215.10:FF:000001">
    <property type="entry name" value="Tenascin isoform 1"/>
    <property type="match status" value="1"/>
</dbReference>
<feature type="region of interest" description="Disordered" evidence="9">
    <location>
        <begin position="598"/>
        <end position="725"/>
    </location>
</feature>
<dbReference type="Pfam" id="PF00147">
    <property type="entry name" value="Fibrinogen_C"/>
    <property type="match status" value="1"/>
</dbReference>
<evidence type="ECO:0000256" key="2">
    <source>
        <dbReference type="ARBA" id="ARBA00008141"/>
    </source>
</evidence>
<dbReference type="PANTHER" id="PTHR12316">
    <property type="entry name" value="NINJURIN-RELATED"/>
    <property type="match status" value="1"/>
</dbReference>
<evidence type="ECO:0000256" key="10">
    <source>
        <dbReference type="SAM" id="Phobius"/>
    </source>
</evidence>
<comment type="function">
    <text evidence="8">Lectin involved in innate immunity. Agglutinates all types of human erythrocytes, Gram-positive and Gram-negative bacteria. Has a stronger agglutinating activity towards Gram-negative bacteria than towards Gram-positive bacteria. Specifically recognizes acetyl group-containing substances on agglutinated cells. The hemagglutinating activity was inhibited by EDTA, acetyl group-containing mono- and disaccharides, N-acetyl derivatives of amino acids, other acetyl group-containing substances, propionamide and benzamide. Enhances the antimicrobial activity of big defensin against Gram-positive bacteria but not against Gram-negative bacteria.</text>
</comment>
<keyword evidence="3 10" id="KW-0812">Transmembrane</keyword>
<evidence type="ECO:0000256" key="1">
    <source>
        <dbReference type="ARBA" id="ARBA00004141"/>
    </source>
</evidence>
<feature type="compositionally biased region" description="Acidic residues" evidence="9">
    <location>
        <begin position="656"/>
        <end position="672"/>
    </location>
</feature>
<feature type="transmembrane region" description="Helical" evidence="10">
    <location>
        <begin position="483"/>
        <end position="507"/>
    </location>
</feature>
<dbReference type="InterPro" id="IPR014716">
    <property type="entry name" value="Fibrinogen_a/b/g_C_1"/>
</dbReference>
<protein>
    <submittedName>
        <fullName evidence="12">Uncharacterized protein</fullName>
    </submittedName>
</protein>
<dbReference type="GO" id="GO:0030246">
    <property type="term" value="F:carbohydrate binding"/>
    <property type="evidence" value="ECO:0007669"/>
    <property type="project" value="UniProtKB-ARBA"/>
</dbReference>
<sequence>MRTKLSLFLLCFCHTALATVSVVANASVPATAPSGFGFEMLLAKLTSLEYHFIEKQLQSEERITTLSTRIYSLVKAVENLAWIAQQTASTVTLLGLSDQHAQQNFTVLQRDVTELLAKQHHLVTKDQLGEYLLKRNATCSMAPALPLSGDKQSAAYPSCGKVPFAVSGVYQIRPEFPFKDPITVRCDQEYESGGWVVIQQRFDGSVNFYRAWDEYYEGFGNLNGEFWLGLGHIHQLTESAPHELAILLEDFEGNRTVARYERFAIGNVGQKFALLVIDGYSGTAGDSLSDLKGMPFTTKDEDRDASNENCAVTYTGAWWYRACHQSNLNGKYLRGETKEFATSMVWKSFRGYHYSLKSSKMMIRPNEHDFVVFIPPARLVVVEEPIWPHTPGPATGIETFVCCFRSFVPSHRVHKMALNINDGSLSPTVEQGAAGLPLPEVIPNVNVYQQKKTLAQGMMDLALLSANANQLRYVLETYERHPYYIFSLIFISVSLLVQVAVGVGLIMNSRYDVNDRKEICKANKINDLITIGIFVITLVNVMISAFGVAPRKASKRSSDLPNIMTSTGEKDTSAVEINIEESAGSDMPDAGRATANPAHALTARPNGRNRSRSNSRSPSRRAKRDTEKARTDAIPLLPIPNESNLPRQEPPMAGPELDDDDDDDELDDGVDLDDPKSNRGIDSGFLDPVDNGSVDTGVSRAGRRGGRRNQAPAGPTYRPGFAPTFDADGTRVVQTTATGQVIPDVNVYQQKKNLAQGMMDLALLSANANQLRYVLESYSRHPYFYVNLVFISTSIIAQVAVGIGLIWKSRYDIKKENDFCKADRINNLITIGIFIITLVNVLISAFGVAETQPVV</sequence>
<comment type="similarity">
    <text evidence="2">Belongs to the ninjurin family.</text>
</comment>
<comment type="subcellular location">
    <subcellularLocation>
        <location evidence="1">Membrane</location>
        <topology evidence="1">Multi-pass membrane protein</topology>
    </subcellularLocation>
</comment>
<organism evidence="12 13">
    <name type="scientific">Anopheles arabiensis</name>
    <name type="common">Mosquito</name>
    <dbReference type="NCBI Taxonomy" id="7173"/>
    <lineage>
        <taxon>Eukaryota</taxon>
        <taxon>Metazoa</taxon>
        <taxon>Ecdysozoa</taxon>
        <taxon>Arthropoda</taxon>
        <taxon>Hexapoda</taxon>
        <taxon>Insecta</taxon>
        <taxon>Pterygota</taxon>
        <taxon>Neoptera</taxon>
        <taxon>Endopterygota</taxon>
        <taxon>Diptera</taxon>
        <taxon>Nematocera</taxon>
        <taxon>Culicoidea</taxon>
        <taxon>Culicidae</taxon>
        <taxon>Anophelinae</taxon>
        <taxon>Anopheles</taxon>
    </lineage>
</organism>
<evidence type="ECO:0000313" key="12">
    <source>
        <dbReference type="EnsemblMetazoa" id="AARA009082-PA"/>
    </source>
</evidence>
<name>A0A182I679_ANOAR</name>
<dbReference type="CDD" id="cd00087">
    <property type="entry name" value="FReD"/>
    <property type="match status" value="1"/>
</dbReference>
<keyword evidence="13" id="KW-1185">Reference proteome</keyword>
<dbReference type="GO" id="GO:0042246">
    <property type="term" value="P:tissue regeneration"/>
    <property type="evidence" value="ECO:0007669"/>
    <property type="project" value="InterPro"/>
</dbReference>
<dbReference type="EMBL" id="APCN01003580">
    <property type="status" value="NOT_ANNOTATED_CDS"/>
    <property type="molecule type" value="Genomic_DNA"/>
</dbReference>
<feature type="signal peptide" evidence="11">
    <location>
        <begin position="1"/>
        <end position="18"/>
    </location>
</feature>
<dbReference type="InterPro" id="IPR002181">
    <property type="entry name" value="Fibrinogen_a/b/g_C_dom"/>
</dbReference>
<feature type="transmembrane region" description="Helical" evidence="10">
    <location>
        <begin position="528"/>
        <end position="549"/>
    </location>
</feature>
<dbReference type="GO" id="GO:0007155">
    <property type="term" value="P:cell adhesion"/>
    <property type="evidence" value="ECO:0007669"/>
    <property type="project" value="UniProtKB-KW"/>
</dbReference>
<dbReference type="SMART" id="SM00186">
    <property type="entry name" value="FBG"/>
    <property type="match status" value="1"/>
</dbReference>
<dbReference type="InterPro" id="IPR007007">
    <property type="entry name" value="Ninjurin"/>
</dbReference>
<keyword evidence="5 10" id="KW-1133">Transmembrane helix</keyword>
<dbReference type="PROSITE" id="PS51406">
    <property type="entry name" value="FIBRINOGEN_C_2"/>
    <property type="match status" value="1"/>
</dbReference>
<dbReference type="AlphaFoldDB" id="A0A182I679"/>
<dbReference type="VEuPathDB" id="VectorBase:AARA21_008762"/>
<feature type="compositionally biased region" description="Basic residues" evidence="9">
    <location>
        <begin position="607"/>
        <end position="623"/>
    </location>
</feature>
<evidence type="ECO:0000256" key="4">
    <source>
        <dbReference type="ARBA" id="ARBA00022889"/>
    </source>
</evidence>